<name>A0A143BMT5_9BACT</name>
<dbReference type="Gene3D" id="3.90.79.10">
    <property type="entry name" value="Nucleoside Triphosphate Pyrophosphohydrolase"/>
    <property type="match status" value="1"/>
</dbReference>
<dbReference type="PROSITE" id="PS00893">
    <property type="entry name" value="NUDIX_BOX"/>
    <property type="match status" value="1"/>
</dbReference>
<organism evidence="4 5">
    <name type="scientific">Gemmatimonas phototrophica</name>
    <dbReference type="NCBI Taxonomy" id="1379270"/>
    <lineage>
        <taxon>Bacteria</taxon>
        <taxon>Pseudomonadati</taxon>
        <taxon>Gemmatimonadota</taxon>
        <taxon>Gemmatimonadia</taxon>
        <taxon>Gemmatimonadales</taxon>
        <taxon>Gemmatimonadaceae</taxon>
        <taxon>Gemmatimonas</taxon>
    </lineage>
</organism>
<gene>
    <name evidence="4" type="ORF">GEMMAAP_16230</name>
</gene>
<reference evidence="4 5" key="1">
    <citation type="journal article" date="2014" name="Proc. Natl. Acad. Sci. U.S.A.">
        <title>Functional type 2 photosynthetic reaction centers found in the rare bacterial phylum Gemmatimonadetes.</title>
        <authorList>
            <person name="Zeng Y."/>
            <person name="Feng F."/>
            <person name="Medova H."/>
            <person name="Dean J."/>
            <person name="Koblizek M."/>
        </authorList>
    </citation>
    <scope>NUCLEOTIDE SEQUENCE [LARGE SCALE GENOMIC DNA]</scope>
    <source>
        <strain evidence="4 5">AP64</strain>
    </source>
</reference>
<dbReference type="PANTHER" id="PTHR16099">
    <property type="entry name" value="8-OXO-DGTP DIPHOSPHATES NUDT15"/>
    <property type="match status" value="1"/>
</dbReference>
<dbReference type="PRINTS" id="PR00502">
    <property type="entry name" value="NUDIXFAMILY"/>
</dbReference>
<dbReference type="PROSITE" id="PS51462">
    <property type="entry name" value="NUDIX"/>
    <property type="match status" value="1"/>
</dbReference>
<keyword evidence="5" id="KW-1185">Reference proteome</keyword>
<dbReference type="InterPro" id="IPR015797">
    <property type="entry name" value="NUDIX_hydrolase-like_dom_sf"/>
</dbReference>
<dbReference type="OrthoDB" id="9775346at2"/>
<sequence length="139" mass="15849">MTAPRYPRIGVAVIVQRGTQVLLGKRRSDSHGDGVWQFPGGHLEWGESVDDCARREALEETGLHVTVRGYGPWTNDVFAAEDKHYVTLFVLTRSTDGEPEVREPHKCEQWAWHTWDALPEPLFLPIRHLFEGGWSPPHL</sequence>
<dbReference type="GO" id="GO:0016787">
    <property type="term" value="F:hydrolase activity"/>
    <property type="evidence" value="ECO:0007669"/>
    <property type="project" value="UniProtKB-KW"/>
</dbReference>
<evidence type="ECO:0000259" key="3">
    <source>
        <dbReference type="PROSITE" id="PS51462"/>
    </source>
</evidence>
<evidence type="ECO:0000256" key="1">
    <source>
        <dbReference type="ARBA" id="ARBA00022801"/>
    </source>
</evidence>
<dbReference type="RefSeq" id="WP_026848353.1">
    <property type="nucleotide sequence ID" value="NZ_CP011454.1"/>
</dbReference>
<dbReference type="eggNOG" id="COG1051">
    <property type="taxonomic scope" value="Bacteria"/>
</dbReference>
<dbReference type="SUPFAM" id="SSF55811">
    <property type="entry name" value="Nudix"/>
    <property type="match status" value="1"/>
</dbReference>
<dbReference type="EMBL" id="CP011454">
    <property type="protein sequence ID" value="AMW05923.1"/>
    <property type="molecule type" value="Genomic_DNA"/>
</dbReference>
<dbReference type="PANTHER" id="PTHR16099:SF5">
    <property type="entry name" value="NUCLEOTIDE TRIPHOSPHATE DIPHOSPHATASE NUDT15"/>
    <property type="match status" value="1"/>
</dbReference>
<dbReference type="InterPro" id="IPR020084">
    <property type="entry name" value="NUDIX_hydrolase_CS"/>
</dbReference>
<feature type="domain" description="Nudix hydrolase" evidence="3">
    <location>
        <begin position="4"/>
        <end position="135"/>
    </location>
</feature>
<reference evidence="4 5" key="2">
    <citation type="journal article" date="2016" name="Environ. Microbiol. Rep.">
        <title>Metagenomic evidence for the presence of phototrophic Gemmatimonadetes bacteria in diverse environments.</title>
        <authorList>
            <person name="Zeng Y."/>
            <person name="Baumbach J."/>
            <person name="Barbosa E.G."/>
            <person name="Azevedo V."/>
            <person name="Zhang C."/>
            <person name="Koblizek M."/>
        </authorList>
    </citation>
    <scope>NUCLEOTIDE SEQUENCE [LARGE SCALE GENOMIC DNA]</scope>
    <source>
        <strain evidence="4 5">AP64</strain>
    </source>
</reference>
<evidence type="ECO:0000313" key="5">
    <source>
        <dbReference type="Proteomes" id="UP000076404"/>
    </source>
</evidence>
<dbReference type="AlphaFoldDB" id="A0A143BMT5"/>
<dbReference type="STRING" id="1379270.GEMMAAP_16230"/>
<protein>
    <submittedName>
        <fullName evidence="4">DNA mismatch repair protein MutT</fullName>
    </submittedName>
</protein>
<dbReference type="FunFam" id="3.90.79.10:FF:000060">
    <property type="entry name" value="Nudix hydrolase 1"/>
    <property type="match status" value="1"/>
</dbReference>
<evidence type="ECO:0000256" key="2">
    <source>
        <dbReference type="RuleBase" id="RU003476"/>
    </source>
</evidence>
<evidence type="ECO:0000313" key="4">
    <source>
        <dbReference type="EMBL" id="AMW05923.1"/>
    </source>
</evidence>
<dbReference type="Proteomes" id="UP000076404">
    <property type="component" value="Chromosome"/>
</dbReference>
<dbReference type="InterPro" id="IPR020476">
    <property type="entry name" value="Nudix_hydrolase"/>
</dbReference>
<dbReference type="CDD" id="cd04678">
    <property type="entry name" value="NUDIX_MTH2_Nudt15"/>
    <property type="match status" value="1"/>
</dbReference>
<dbReference type="KEGG" id="gph:GEMMAAP_16230"/>
<dbReference type="InterPro" id="IPR000086">
    <property type="entry name" value="NUDIX_hydrolase_dom"/>
</dbReference>
<proteinExistence type="inferred from homology"/>
<keyword evidence="1 2" id="KW-0378">Hydrolase</keyword>
<comment type="similarity">
    <text evidence="2">Belongs to the Nudix hydrolase family.</text>
</comment>
<dbReference type="Pfam" id="PF00293">
    <property type="entry name" value="NUDIX"/>
    <property type="match status" value="1"/>
</dbReference>
<accession>A0A143BMT5</accession>